<dbReference type="OrthoDB" id="6400719at2"/>
<gene>
    <name evidence="2" type="ORF">PK35_08620</name>
</gene>
<reference evidence="2 3" key="1">
    <citation type="journal article" date="2015" name="Antonie Van Leeuwenhoek">
        <title>Tamlana nanhaiensis sp. nov., isolated from surface seawater collected from the South China Sea.</title>
        <authorList>
            <person name="Liu X."/>
            <person name="Lai Q."/>
            <person name="Du Y."/>
            <person name="Li G."/>
            <person name="Sun F."/>
            <person name="Shao Z."/>
        </authorList>
    </citation>
    <scope>NUCLEOTIDE SEQUENCE [LARGE SCALE GENOMIC DNA]</scope>
    <source>
        <strain evidence="2 3">FHC16</strain>
    </source>
</reference>
<protein>
    <recommendedName>
        <fullName evidence="4">Import component protein</fullName>
    </recommendedName>
</protein>
<feature type="transmembrane region" description="Helical" evidence="1">
    <location>
        <begin position="64"/>
        <end position="83"/>
    </location>
</feature>
<name>A0A0D7W1Q4_9FLAO</name>
<keyword evidence="1" id="KW-0812">Transmembrane</keyword>
<dbReference type="EMBL" id="JTDV01000005">
    <property type="protein sequence ID" value="KJD33021.1"/>
    <property type="molecule type" value="Genomic_DNA"/>
</dbReference>
<organism evidence="2 3">
    <name type="scientific">Neotamlana nanhaiensis</name>
    <dbReference type="NCBI Taxonomy" id="1382798"/>
    <lineage>
        <taxon>Bacteria</taxon>
        <taxon>Pseudomonadati</taxon>
        <taxon>Bacteroidota</taxon>
        <taxon>Flavobacteriia</taxon>
        <taxon>Flavobacteriales</taxon>
        <taxon>Flavobacteriaceae</taxon>
        <taxon>Neotamlana</taxon>
    </lineage>
</organism>
<dbReference type="AlphaFoldDB" id="A0A0D7W1Q4"/>
<feature type="transmembrane region" description="Helical" evidence="1">
    <location>
        <begin position="12"/>
        <end position="28"/>
    </location>
</feature>
<evidence type="ECO:0000256" key="1">
    <source>
        <dbReference type="SAM" id="Phobius"/>
    </source>
</evidence>
<dbReference type="PATRIC" id="fig|1382798.3.peg.3072"/>
<keyword evidence="1" id="KW-1133">Transmembrane helix</keyword>
<evidence type="ECO:0000313" key="2">
    <source>
        <dbReference type="EMBL" id="KJD33021.1"/>
    </source>
</evidence>
<keyword evidence="3" id="KW-1185">Reference proteome</keyword>
<dbReference type="STRING" id="1382798.PK35_08620"/>
<dbReference type="Proteomes" id="UP000032361">
    <property type="component" value="Unassembled WGS sequence"/>
</dbReference>
<evidence type="ECO:0008006" key="4">
    <source>
        <dbReference type="Google" id="ProtNLM"/>
    </source>
</evidence>
<keyword evidence="1" id="KW-0472">Membrane</keyword>
<dbReference type="RefSeq" id="WP_044626295.1">
    <property type="nucleotide sequence ID" value="NZ_JTDV01000005.1"/>
</dbReference>
<accession>A0A0D7W1Q4</accession>
<comment type="caution">
    <text evidence="2">The sequence shown here is derived from an EMBL/GenBank/DDBJ whole genome shotgun (WGS) entry which is preliminary data.</text>
</comment>
<evidence type="ECO:0000313" key="3">
    <source>
        <dbReference type="Proteomes" id="UP000032361"/>
    </source>
</evidence>
<sequence length="109" mass="12452">MTNQDIQEGKTLGIVAYLTFIGLIISIFQNTNKKNPFIAFHCRQMLGLILMLIFSNVTEKYVNSWLGTACWCITFAFWIYGLINASKGETKLTPYLGKLFQDWFANIGK</sequence>
<proteinExistence type="predicted"/>